<reference evidence="3" key="2">
    <citation type="submission" date="2025-08" db="UniProtKB">
        <authorList>
            <consortium name="RefSeq"/>
        </authorList>
    </citation>
    <scope>IDENTIFICATION</scope>
    <source>
        <tissue evidence="3">Leaf</tissue>
    </source>
</reference>
<dbReference type="Pfam" id="PF07727">
    <property type="entry name" value="RVT_2"/>
    <property type="match status" value="1"/>
</dbReference>
<accession>A0ABM0T1T3</accession>
<evidence type="ECO:0000259" key="1">
    <source>
        <dbReference type="Pfam" id="PF07727"/>
    </source>
</evidence>
<dbReference type="PANTHER" id="PTHR11439:SF455">
    <property type="entry name" value="RLK (RECEPTOR-LIKE PROTEIN KINASE) 8, PUTATIVE-RELATED"/>
    <property type="match status" value="1"/>
</dbReference>
<reference evidence="2" key="1">
    <citation type="journal article" date="2014" name="Nat. Commun.">
        <title>The emerging biofuel crop Camelina sativa retains a highly undifferentiated hexaploid genome structure.</title>
        <authorList>
            <person name="Kagale S."/>
            <person name="Koh C."/>
            <person name="Nixon J."/>
            <person name="Bollina V."/>
            <person name="Clarke W.E."/>
            <person name="Tuteja R."/>
            <person name="Spillane C."/>
            <person name="Robinson S.J."/>
            <person name="Links M.G."/>
            <person name="Clarke C."/>
            <person name="Higgins E.E."/>
            <person name="Huebert T."/>
            <person name="Sharpe A.G."/>
            <person name="Parkin I.A."/>
        </authorList>
    </citation>
    <scope>NUCLEOTIDE SEQUENCE [LARGE SCALE GENOMIC DNA]</scope>
    <source>
        <strain evidence="2">cv. DH55</strain>
    </source>
</reference>
<protein>
    <submittedName>
        <fullName evidence="3">Uncharacterized protein LOC104705350</fullName>
    </submittedName>
</protein>
<evidence type="ECO:0000313" key="2">
    <source>
        <dbReference type="Proteomes" id="UP000694864"/>
    </source>
</evidence>
<proteinExistence type="predicted"/>
<sequence>MGNPRYALLSHKVYYPEPKTIAEALKHPRWNGAMRKEMGNCKAAYTWSLTPLASYMNVLGSNWVFRMKRNADGSLQKLKARLVAKGFNQEERIDYLETYNHVIRTATVRASLDMATKMGWDINQMDVEHAFLHGDLTETVYMKQPAGFVDPEKPYYKQDFVARSSTEAEYKAMSDAAAEISWICNILIELGIPQYQPPELYCDNLSAVYLTANLAFHKKSKHFANHYHYVRKKVALGTVLIKHIPGHEQIADIFTKSFPVRPFTDLQYKLGVVLPPT</sequence>
<dbReference type="PANTHER" id="PTHR11439">
    <property type="entry name" value="GAG-POL-RELATED RETROTRANSPOSON"/>
    <property type="match status" value="1"/>
</dbReference>
<evidence type="ECO:0000313" key="3">
    <source>
        <dbReference type="RefSeq" id="XP_010419640.1"/>
    </source>
</evidence>
<dbReference type="Proteomes" id="UP000694864">
    <property type="component" value="Chromosome 1"/>
</dbReference>
<feature type="domain" description="Reverse transcriptase Ty1/copia-type" evidence="1">
    <location>
        <begin position="46"/>
        <end position="150"/>
    </location>
</feature>
<dbReference type="GeneID" id="104705350"/>
<keyword evidence="2" id="KW-1185">Reference proteome</keyword>
<name>A0ABM0T1T3_CAMSA</name>
<organism evidence="2 3">
    <name type="scientific">Camelina sativa</name>
    <name type="common">False flax</name>
    <name type="synonym">Myagrum sativum</name>
    <dbReference type="NCBI Taxonomy" id="90675"/>
    <lineage>
        <taxon>Eukaryota</taxon>
        <taxon>Viridiplantae</taxon>
        <taxon>Streptophyta</taxon>
        <taxon>Embryophyta</taxon>
        <taxon>Tracheophyta</taxon>
        <taxon>Spermatophyta</taxon>
        <taxon>Magnoliopsida</taxon>
        <taxon>eudicotyledons</taxon>
        <taxon>Gunneridae</taxon>
        <taxon>Pentapetalae</taxon>
        <taxon>rosids</taxon>
        <taxon>malvids</taxon>
        <taxon>Brassicales</taxon>
        <taxon>Brassicaceae</taxon>
        <taxon>Camelineae</taxon>
        <taxon>Camelina</taxon>
    </lineage>
</organism>
<dbReference type="CDD" id="cd09272">
    <property type="entry name" value="RNase_HI_RT_Ty1"/>
    <property type="match status" value="1"/>
</dbReference>
<dbReference type="RefSeq" id="XP_010419640.1">
    <property type="nucleotide sequence ID" value="XM_010421338.1"/>
</dbReference>
<gene>
    <name evidence="3" type="primary">LOC104705350</name>
</gene>
<dbReference type="InterPro" id="IPR013103">
    <property type="entry name" value="RVT_2"/>
</dbReference>